<name>U5W9H9_9ACTN</name>
<dbReference type="RefSeq" id="WP_023560963.1">
    <property type="nucleotide sequence ID" value="NC_022657.1"/>
</dbReference>
<keyword evidence="1" id="KW-1133">Transmembrane helix</keyword>
<keyword evidence="1" id="KW-0472">Membrane</keyword>
<evidence type="ECO:0000256" key="1">
    <source>
        <dbReference type="SAM" id="Phobius"/>
    </source>
</evidence>
<feature type="transmembrane region" description="Helical" evidence="1">
    <location>
        <begin position="12"/>
        <end position="32"/>
    </location>
</feature>
<dbReference type="EMBL" id="CP006272">
    <property type="protein sequence ID" value="AGZ44630.1"/>
    <property type="molecule type" value="Genomic_DNA"/>
</dbReference>
<gene>
    <name evidence="2" type="ORF">AFR_31850</name>
</gene>
<accession>U5W9H9</accession>
<reference evidence="2 3" key="1">
    <citation type="journal article" date="2014" name="J. Biotechnol.">
        <title>Complete genome sequence of the actinobacterium Actinoplanes friuliensis HAG 010964, producer of the lipopeptide antibiotic friulimycin.</title>
        <authorList>
            <person name="Ruckert C."/>
            <person name="Szczepanowski R."/>
            <person name="Albersmeier A."/>
            <person name="Goesmann A."/>
            <person name="Fischer N."/>
            <person name="Steinkamper A."/>
            <person name="Puhler A."/>
            <person name="Biener R."/>
            <person name="Schwartz D."/>
            <person name="Kalinowski J."/>
        </authorList>
    </citation>
    <scope>NUCLEOTIDE SEQUENCE [LARGE SCALE GENOMIC DNA]</scope>
    <source>
        <strain evidence="2 3">DSM 7358</strain>
    </source>
</reference>
<keyword evidence="3" id="KW-1185">Reference proteome</keyword>
<dbReference type="KEGG" id="afs:AFR_31850"/>
<keyword evidence="1" id="KW-0812">Transmembrane</keyword>
<dbReference type="HOGENOM" id="CLU_2893691_0_0_11"/>
<dbReference type="STRING" id="1246995.AFR_31850"/>
<evidence type="ECO:0000313" key="3">
    <source>
        <dbReference type="Proteomes" id="UP000017746"/>
    </source>
</evidence>
<dbReference type="PATRIC" id="fig|1246995.3.peg.6447"/>
<dbReference type="Proteomes" id="UP000017746">
    <property type="component" value="Chromosome"/>
</dbReference>
<proteinExistence type="predicted"/>
<organism evidence="2 3">
    <name type="scientific">Actinoplanes friuliensis DSM 7358</name>
    <dbReference type="NCBI Taxonomy" id="1246995"/>
    <lineage>
        <taxon>Bacteria</taxon>
        <taxon>Bacillati</taxon>
        <taxon>Actinomycetota</taxon>
        <taxon>Actinomycetes</taxon>
        <taxon>Micromonosporales</taxon>
        <taxon>Micromonosporaceae</taxon>
        <taxon>Actinoplanes</taxon>
    </lineage>
</organism>
<evidence type="ECO:0000313" key="2">
    <source>
        <dbReference type="EMBL" id="AGZ44630.1"/>
    </source>
</evidence>
<feature type="transmembrane region" description="Helical" evidence="1">
    <location>
        <begin position="38"/>
        <end position="56"/>
    </location>
</feature>
<dbReference type="AlphaFoldDB" id="U5W9H9"/>
<sequence>MARVFSSWTGRIALVTGATAAVLAVITMLVALGAGSGGQVGALVVSIVFAAGAFAVRKRNPA</sequence>
<protein>
    <submittedName>
        <fullName evidence="2">Uncharacterized protein</fullName>
    </submittedName>
</protein>